<reference evidence="7" key="1">
    <citation type="journal article" date="2013" name="Genome Announc.">
        <title>Draft genome sequence of the ascomycete Phaeoacremonium aleophilum strain UCR-PA7, a causal agent of the esca disease complex in grapevines.</title>
        <authorList>
            <person name="Blanco-Ulate B."/>
            <person name="Rolshausen P."/>
            <person name="Cantu D."/>
        </authorList>
    </citation>
    <scope>NUCLEOTIDE SEQUENCE [LARGE SCALE GENOMIC DNA]</scope>
    <source>
        <strain evidence="7">UCR-PA7</strain>
    </source>
</reference>
<organism evidence="6 7">
    <name type="scientific">Phaeoacremonium minimum (strain UCR-PA7)</name>
    <name type="common">Esca disease fungus</name>
    <name type="synonym">Togninia minima</name>
    <dbReference type="NCBI Taxonomy" id="1286976"/>
    <lineage>
        <taxon>Eukaryota</taxon>
        <taxon>Fungi</taxon>
        <taxon>Dikarya</taxon>
        <taxon>Ascomycota</taxon>
        <taxon>Pezizomycotina</taxon>
        <taxon>Sordariomycetes</taxon>
        <taxon>Sordariomycetidae</taxon>
        <taxon>Togniniales</taxon>
        <taxon>Togniniaceae</taxon>
        <taxon>Phaeoacremonium</taxon>
    </lineage>
</organism>
<keyword evidence="7" id="KW-1185">Reference proteome</keyword>
<dbReference type="GO" id="GO:0006890">
    <property type="term" value="P:retrograde vesicle-mediated transport, Golgi to endoplasmic reticulum"/>
    <property type="evidence" value="ECO:0007669"/>
    <property type="project" value="TreeGrafter"/>
</dbReference>
<sequence>MTESNPTTPEDAAAARAAEQARIRKERREAKIRAGGSARLNKITGLGGGIQRDPPSTPPSQPQPTSEAAGDSAAGTPQHADPDEVDISQHYYTPRATSRSPAAATPPLDQSNITEAQMREMMLGFERPGANPFFDPAMGGATGGAGAEEDPMMKLLSQMMSGAGGGPGGAGGPFGAGNPFAQAGAFGAAPGQPAAPATPDRYASIWRLVHFVIALGLGLYIAVFTTFSGTKIERERAAFESTTAGIRHEDEDSVRRYFFWAFATAETVLLTSRFFLDRGRAPPSGMLWTIAGFLPEPFKGYLGIGLRYSQIFSTVRSDMLVCVFVLGVCHLLRAT</sequence>
<dbReference type="Pfam" id="PF08690">
    <property type="entry name" value="GET2"/>
    <property type="match status" value="1"/>
</dbReference>
<dbReference type="PANTHER" id="PTHR28263:SF1">
    <property type="entry name" value="GOLGI TO ER TRAFFIC PROTEIN 2"/>
    <property type="match status" value="1"/>
</dbReference>
<feature type="transmembrane region" description="Helical" evidence="5">
    <location>
        <begin position="205"/>
        <end position="227"/>
    </location>
</feature>
<evidence type="ECO:0000313" key="7">
    <source>
        <dbReference type="Proteomes" id="UP000014074"/>
    </source>
</evidence>
<proteinExistence type="predicted"/>
<dbReference type="EMBL" id="KB933094">
    <property type="protein sequence ID" value="EOO00396.1"/>
    <property type="molecule type" value="Genomic_DNA"/>
</dbReference>
<dbReference type="OrthoDB" id="5393181at2759"/>
<dbReference type="GeneID" id="19324531"/>
<dbReference type="PANTHER" id="PTHR28263">
    <property type="entry name" value="GOLGI TO ER TRAFFIC PROTEIN 2"/>
    <property type="match status" value="1"/>
</dbReference>
<evidence type="ECO:0000256" key="2">
    <source>
        <dbReference type="ARBA" id="ARBA00022989"/>
    </source>
</evidence>
<dbReference type="KEGG" id="tmn:UCRPA7_4112"/>
<keyword evidence="3 5" id="KW-0472">Membrane</keyword>
<dbReference type="HOGENOM" id="CLU_819228_0_0_1"/>
<evidence type="ECO:0000313" key="6">
    <source>
        <dbReference type="EMBL" id="EOO00396.1"/>
    </source>
</evidence>
<evidence type="ECO:0000256" key="4">
    <source>
        <dbReference type="SAM" id="MobiDB-lite"/>
    </source>
</evidence>
<dbReference type="eggNOG" id="ENOG502S1RY">
    <property type="taxonomic scope" value="Eukaryota"/>
</dbReference>
<accession>R8BLY9</accession>
<keyword evidence="1 5" id="KW-0812">Transmembrane</keyword>
<dbReference type="AlphaFoldDB" id="R8BLY9"/>
<evidence type="ECO:0000256" key="1">
    <source>
        <dbReference type="ARBA" id="ARBA00022692"/>
    </source>
</evidence>
<evidence type="ECO:0000256" key="5">
    <source>
        <dbReference type="SAM" id="Phobius"/>
    </source>
</evidence>
<gene>
    <name evidence="6" type="ORF">UCRPA7_4112</name>
</gene>
<feature type="compositionally biased region" description="Basic and acidic residues" evidence="4">
    <location>
        <begin position="19"/>
        <end position="32"/>
    </location>
</feature>
<feature type="region of interest" description="Disordered" evidence="4">
    <location>
        <begin position="1"/>
        <end position="84"/>
    </location>
</feature>
<evidence type="ECO:0000256" key="3">
    <source>
        <dbReference type="ARBA" id="ARBA00023136"/>
    </source>
</evidence>
<dbReference type="Proteomes" id="UP000014074">
    <property type="component" value="Unassembled WGS sequence"/>
</dbReference>
<dbReference type="InterPro" id="IPR028143">
    <property type="entry name" value="Get2/sif1"/>
</dbReference>
<dbReference type="RefSeq" id="XP_007914820.1">
    <property type="nucleotide sequence ID" value="XM_007916629.1"/>
</dbReference>
<keyword evidence="2 5" id="KW-1133">Transmembrane helix</keyword>
<name>R8BLY9_PHAM7</name>
<protein>
    <submittedName>
        <fullName evidence="6">Putative sad1 interacting factor 1 protein</fullName>
    </submittedName>
</protein>